<feature type="region of interest" description="Disordered" evidence="1">
    <location>
        <begin position="1"/>
        <end position="50"/>
    </location>
</feature>
<keyword evidence="3" id="KW-1185">Reference proteome</keyword>
<dbReference type="AlphaFoldDB" id="A0A6H5H2R8"/>
<protein>
    <submittedName>
        <fullName evidence="2">Uncharacterized protein</fullName>
    </submittedName>
</protein>
<feature type="compositionally biased region" description="Acidic residues" evidence="1">
    <location>
        <begin position="38"/>
        <end position="50"/>
    </location>
</feature>
<sequence length="50" mass="5977">MMRHDDRCGSRACRPSDERLENFSARREAKKLLSKENDELEDQDEEEPRP</sequence>
<evidence type="ECO:0000256" key="1">
    <source>
        <dbReference type="SAM" id="MobiDB-lite"/>
    </source>
</evidence>
<dbReference type="EMBL" id="CADCXU010022202">
    <property type="protein sequence ID" value="CAB0009757.1"/>
    <property type="molecule type" value="Genomic_DNA"/>
</dbReference>
<organism evidence="2 3">
    <name type="scientific">Nesidiocoris tenuis</name>
    <dbReference type="NCBI Taxonomy" id="355587"/>
    <lineage>
        <taxon>Eukaryota</taxon>
        <taxon>Metazoa</taxon>
        <taxon>Ecdysozoa</taxon>
        <taxon>Arthropoda</taxon>
        <taxon>Hexapoda</taxon>
        <taxon>Insecta</taxon>
        <taxon>Pterygota</taxon>
        <taxon>Neoptera</taxon>
        <taxon>Paraneoptera</taxon>
        <taxon>Hemiptera</taxon>
        <taxon>Heteroptera</taxon>
        <taxon>Panheteroptera</taxon>
        <taxon>Cimicomorpha</taxon>
        <taxon>Miridae</taxon>
        <taxon>Dicyphina</taxon>
        <taxon>Nesidiocoris</taxon>
    </lineage>
</organism>
<reference evidence="2 3" key="1">
    <citation type="submission" date="2020-02" db="EMBL/GenBank/DDBJ databases">
        <authorList>
            <person name="Ferguson B K."/>
        </authorList>
    </citation>
    <scope>NUCLEOTIDE SEQUENCE [LARGE SCALE GENOMIC DNA]</scope>
</reference>
<evidence type="ECO:0000313" key="3">
    <source>
        <dbReference type="Proteomes" id="UP000479000"/>
    </source>
</evidence>
<feature type="compositionally biased region" description="Basic and acidic residues" evidence="1">
    <location>
        <begin position="1"/>
        <end position="37"/>
    </location>
</feature>
<dbReference type="Proteomes" id="UP000479000">
    <property type="component" value="Unassembled WGS sequence"/>
</dbReference>
<proteinExistence type="predicted"/>
<evidence type="ECO:0000313" key="2">
    <source>
        <dbReference type="EMBL" id="CAB0009757.1"/>
    </source>
</evidence>
<accession>A0A6H5H2R8</accession>
<gene>
    <name evidence="2" type="ORF">NTEN_LOCUS14858</name>
</gene>
<name>A0A6H5H2R8_9HEMI</name>